<feature type="domain" description="Pyruvate/ketoisovalerate oxidoreductase catalytic" evidence="2">
    <location>
        <begin position="10"/>
        <end position="172"/>
    </location>
</feature>
<dbReference type="InterPro" id="IPR002869">
    <property type="entry name" value="Pyrv_flavodox_OxRed_cen"/>
</dbReference>
<gene>
    <name evidence="4" type="ORF">DQK91_10930</name>
    <name evidence="3" type="ORF">E8L03_11460</name>
</gene>
<dbReference type="GO" id="GO:0016903">
    <property type="term" value="F:oxidoreductase activity, acting on the aldehyde or oxo group of donors"/>
    <property type="evidence" value="ECO:0007669"/>
    <property type="project" value="InterPro"/>
</dbReference>
<name>A0A6P1ZK45_9BACT</name>
<sequence length="178" mass="18694">MLSITCAGFGGQGVLTAGLLLAHVSMESGKEITWVPSYGSEMRGGTASCRLRIGDEPILNPYFSTIDALIGMNQDSVDTFQDAIAPGGLLIANSSMVQGGAFRDDIRVIELPATEIAGELKNPRGANLVMLGAVIGATGMVDSNEFADGIDAYFYKKGRNNPLNRECFMRGVLAAASA</sequence>
<dbReference type="InterPro" id="IPR052554">
    <property type="entry name" value="2-oxoglutarate_synth_KorC"/>
</dbReference>
<dbReference type="SUPFAM" id="SSF53323">
    <property type="entry name" value="Pyruvate-ferredoxin oxidoreductase, PFOR, domain III"/>
    <property type="match status" value="1"/>
</dbReference>
<dbReference type="RefSeq" id="WP_144305394.1">
    <property type="nucleotide sequence ID" value="NZ_CP039543.1"/>
</dbReference>
<dbReference type="PANTHER" id="PTHR42730:SF1">
    <property type="entry name" value="2-OXOGLUTARATE SYNTHASE SUBUNIT KORC"/>
    <property type="match status" value="1"/>
</dbReference>
<organism evidence="4 5">
    <name type="scientific">Oceanidesulfovibrio marinus</name>
    <dbReference type="NCBI Taxonomy" id="370038"/>
    <lineage>
        <taxon>Bacteria</taxon>
        <taxon>Pseudomonadati</taxon>
        <taxon>Thermodesulfobacteriota</taxon>
        <taxon>Desulfovibrionia</taxon>
        <taxon>Desulfovibrionales</taxon>
        <taxon>Desulfovibrionaceae</taxon>
        <taxon>Oceanidesulfovibrio</taxon>
    </lineage>
</organism>
<keyword evidence="6" id="KW-1185">Reference proteome</keyword>
<dbReference type="EMBL" id="QMIF01000006">
    <property type="protein sequence ID" value="TVM33727.1"/>
    <property type="molecule type" value="Genomic_DNA"/>
</dbReference>
<keyword evidence="1" id="KW-0560">Oxidoreductase</keyword>
<dbReference type="Pfam" id="PF01558">
    <property type="entry name" value="POR"/>
    <property type="match status" value="1"/>
</dbReference>
<reference evidence="3 6" key="2">
    <citation type="submission" date="2019-04" db="EMBL/GenBank/DDBJ databases">
        <title>Isolation and culture of sulfate reducing bacteria from the cold seep of the South China Sea.</title>
        <authorList>
            <person name="Sun C."/>
            <person name="Liu R."/>
        </authorList>
    </citation>
    <scope>NUCLEOTIDE SEQUENCE [LARGE SCALE GENOMIC DNA]</scope>
    <source>
        <strain evidence="3 6">CS1</strain>
    </source>
</reference>
<reference evidence="4 5" key="1">
    <citation type="submission" date="2018-06" db="EMBL/GenBank/DDBJ databases">
        <title>Complete genome of Desulfovibrio marinus P48SEP.</title>
        <authorList>
            <person name="Crispim J.S."/>
            <person name="Vidigal P.M.P."/>
            <person name="Silva L.C.F."/>
            <person name="Araujo L.C."/>
            <person name="Laguardia C.N."/>
            <person name="Dias R.S."/>
            <person name="Sousa M.P."/>
            <person name="Paula S.O."/>
            <person name="Silva C."/>
        </authorList>
    </citation>
    <scope>NUCLEOTIDE SEQUENCE [LARGE SCALE GENOMIC DNA]</scope>
    <source>
        <strain evidence="4 5">P48SEP</strain>
    </source>
</reference>
<protein>
    <submittedName>
        <fullName evidence="4">Oxidoreductase</fullName>
    </submittedName>
</protein>
<dbReference type="Proteomes" id="UP000434052">
    <property type="component" value="Unassembled WGS sequence"/>
</dbReference>
<accession>A0A6P1ZK45</accession>
<evidence type="ECO:0000259" key="2">
    <source>
        <dbReference type="Pfam" id="PF01558"/>
    </source>
</evidence>
<evidence type="ECO:0000313" key="4">
    <source>
        <dbReference type="EMBL" id="TVM33727.1"/>
    </source>
</evidence>
<proteinExistence type="predicted"/>
<dbReference type="AlphaFoldDB" id="A0A6P1ZK45"/>
<dbReference type="InterPro" id="IPR019752">
    <property type="entry name" value="Pyrv/ketoisovalerate_OxRed_cat"/>
</dbReference>
<dbReference type="Proteomes" id="UP000503251">
    <property type="component" value="Chromosome"/>
</dbReference>
<dbReference type="Gene3D" id="3.40.920.10">
    <property type="entry name" value="Pyruvate-ferredoxin oxidoreductase, PFOR, domain III"/>
    <property type="match status" value="1"/>
</dbReference>
<dbReference type="OrthoDB" id="9789125at2"/>
<evidence type="ECO:0000313" key="5">
    <source>
        <dbReference type="Proteomes" id="UP000434052"/>
    </source>
</evidence>
<evidence type="ECO:0000313" key="3">
    <source>
        <dbReference type="EMBL" id="QJT09517.1"/>
    </source>
</evidence>
<dbReference type="PANTHER" id="PTHR42730">
    <property type="entry name" value="2-OXOGLUTARATE SYNTHASE SUBUNIT KORC"/>
    <property type="match status" value="1"/>
</dbReference>
<dbReference type="EMBL" id="CP039543">
    <property type="protein sequence ID" value="QJT09517.1"/>
    <property type="molecule type" value="Genomic_DNA"/>
</dbReference>
<evidence type="ECO:0000256" key="1">
    <source>
        <dbReference type="ARBA" id="ARBA00023002"/>
    </source>
</evidence>
<evidence type="ECO:0000313" key="6">
    <source>
        <dbReference type="Proteomes" id="UP000503251"/>
    </source>
</evidence>